<dbReference type="SMART" id="SM00386">
    <property type="entry name" value="HAT"/>
    <property type="match status" value="13"/>
</dbReference>
<keyword evidence="3" id="KW-0507">mRNA processing</keyword>
<dbReference type="InterPro" id="IPR045075">
    <property type="entry name" value="Syf1-like"/>
</dbReference>
<keyword evidence="4" id="KW-0747">Spliceosome</keyword>
<evidence type="ECO:0000256" key="6">
    <source>
        <dbReference type="ARBA" id="ARBA00023187"/>
    </source>
</evidence>
<evidence type="ECO:0000313" key="10">
    <source>
        <dbReference type="EMBL" id="KAH3668723.1"/>
    </source>
</evidence>
<dbReference type="OrthoDB" id="541719at2759"/>
<evidence type="ECO:0000256" key="1">
    <source>
        <dbReference type="ARBA" id="ARBA00004123"/>
    </source>
</evidence>
<keyword evidence="11" id="KW-1185">Reference proteome</keyword>
<dbReference type="PANTHER" id="PTHR11246:SF3">
    <property type="entry name" value="CROOKED NECK-LIKE PROTEIN 1"/>
    <property type="match status" value="1"/>
</dbReference>
<evidence type="ECO:0000256" key="7">
    <source>
        <dbReference type="ARBA" id="ARBA00023242"/>
    </source>
</evidence>
<dbReference type="Proteomes" id="UP000769157">
    <property type="component" value="Unassembled WGS sequence"/>
</dbReference>
<dbReference type="Pfam" id="PF23233">
    <property type="entry name" value="HAT_Syf1_CNRKL1_N"/>
    <property type="match status" value="1"/>
</dbReference>
<keyword evidence="5" id="KW-0677">Repeat</keyword>
<dbReference type="GO" id="GO:0071014">
    <property type="term" value="C:post-mRNA release spliceosomal complex"/>
    <property type="evidence" value="ECO:0007669"/>
    <property type="project" value="TreeGrafter"/>
</dbReference>
<comment type="caution">
    <text evidence="10">The sequence shown here is derived from an EMBL/GenBank/DDBJ whole genome shotgun (WGS) entry which is preliminary data.</text>
</comment>
<dbReference type="Gene3D" id="1.25.40.10">
    <property type="entry name" value="Tetratricopeptide repeat domain"/>
    <property type="match status" value="2"/>
</dbReference>
<dbReference type="EMBL" id="JAEUBE010000158">
    <property type="protein sequence ID" value="KAH3668723.1"/>
    <property type="molecule type" value="Genomic_DNA"/>
</dbReference>
<dbReference type="GO" id="GO:0071011">
    <property type="term" value="C:precatalytic spliceosome"/>
    <property type="evidence" value="ECO:0007669"/>
    <property type="project" value="TreeGrafter"/>
</dbReference>
<accession>A0A9P8PAK8</accession>
<dbReference type="InterPro" id="IPR055433">
    <property type="entry name" value="HAT_Syf1-like_N"/>
</dbReference>
<sequence>MSIHQLGVENGHHHPIPLHDPKPVVGCQLPELVLQLRVLGLAQEKSADSNKSGLEFCSKLVIFCAPKPGSKNSSFIFGSVLNLMDFEMLYFSSFGLDLSKSSIFLWLSRIDRTSVRNLGERICFGLLLNDLRNFSVRKTPGAMIQFNELFGCSITLIPTLLRLRRSDAENSLSQPVKIAVISYGFGTVFCFFRGTSCELVISSSCESAACFCDCTSRLTWPTDCETGSLSPNTWYRELESSCSSHLAYDSSSHRWFRHLIPHSCANLYLSPVGFAATRCVVVLKSSLRKNVCPLNRLDETGSAAESLVLTAYGDSGSLRLDTMLSNTHSGRTIRIASFSHAWLNAAAIWHFSSSRSTATKWVVLRESRSVWIPPNDRTALKTASWSPWHTDAAQHTLTLLRKYLGSGEYGLRVSIRLAAMESNTQSSRTTGIISSSASWYSTKSVVLDTISVIFTSLSLDNGISSLSFLVTMADSSSNPALRMCLRMASAFAALSAADWMIRNRWPSKSDIRVLMSEAYEQRQMPPKAPNIKIADLEELREFQGRKRTEYEKALRVKRFDFGQWMRYAQFELDQHDYVRARSIFERALEVDHKQVPVWIRYVQTELKGKNINHARNLLDRATRLLPRVDKLWYQYITVEESVGDVIGTRKIFQNWLQWKPGPDVWQHYIQFELRYNEIENARLLFEQFVVAHPDSSTWLLWVDFERTHGDSVNVHNVYRLAAESLRQRGALDAKLVYSWIKWEVSQNNRDKAKQLFDFGFEHLSEKERVELRSDYALFEKQHGETASIEDSVLSKRIAVYEQELAETPSSYDTWWVYLKLVEPLFDERKFGSKLEQAVEVVPQSDVKSDWTSYIYLWIKYLIWQEPRDQEKTREFEFELRARKLGAARKLLGRSIGVCGDVKVIKYYIELETKLLEFDRVRMIYTKLVELYPRDAEHWIDFANLEAELGDRARCVAIFDLALDEVAVSARPTVLKAYIAYEMDERKYDNARRLQDRAVELAGDVKSLVARCMLELKIPTRAQLEEYERSGADEFRFEITEEAKDRSRDVFRSKIASADGAQKKQLVEALVEFERKYGDAEKVAAAEAQLPRLEKRFRHNAAGEEEEYYEYVFERKVHGSGDFEAYPSGELVDQGLGHGHGAERECGGPKGFGPRVDPAVLEHAQRGDHRDADAHGNEQQRHVHRAELQCRRDGEQHLAVEAVGECHERRVGLDQLCEALEIEQQRKAALAQHADRDEARVHALFWRQAGREQFIEVNRDEWQSQHDCVSKEHKRDNLRGEFPAVAGQLLADDAACGCGDGQSHCREQNGSVEIAGRDFVECKHDIGKTPCAEQS</sequence>
<dbReference type="GO" id="GO:0071007">
    <property type="term" value="C:U2-type catalytic step 2 spliceosome"/>
    <property type="evidence" value="ECO:0007669"/>
    <property type="project" value="TreeGrafter"/>
</dbReference>
<dbReference type="GO" id="GO:0000245">
    <property type="term" value="P:spliceosomal complex assembly"/>
    <property type="evidence" value="ECO:0007669"/>
    <property type="project" value="TreeGrafter"/>
</dbReference>
<comment type="similarity">
    <text evidence="2">Belongs to the crooked-neck family.</text>
</comment>
<proteinExistence type="inferred from homology"/>
<feature type="domain" description="Pre-mRNA-splicing factor Syf1-like N-terminal HAT-repeats" evidence="9">
    <location>
        <begin position="548"/>
        <end position="694"/>
    </location>
</feature>
<protein>
    <recommendedName>
        <fullName evidence="8">Pre-mRNA-splicing factor CLF1</fullName>
    </recommendedName>
</protein>
<organism evidence="10 11">
    <name type="scientific">Ogataea philodendri</name>
    <dbReference type="NCBI Taxonomy" id="1378263"/>
    <lineage>
        <taxon>Eukaryota</taxon>
        <taxon>Fungi</taxon>
        <taxon>Dikarya</taxon>
        <taxon>Ascomycota</taxon>
        <taxon>Saccharomycotina</taxon>
        <taxon>Pichiomycetes</taxon>
        <taxon>Pichiales</taxon>
        <taxon>Pichiaceae</taxon>
        <taxon>Ogataea</taxon>
    </lineage>
</organism>
<dbReference type="RefSeq" id="XP_046063137.1">
    <property type="nucleotide sequence ID" value="XM_046203351.1"/>
</dbReference>
<evidence type="ECO:0000256" key="2">
    <source>
        <dbReference type="ARBA" id="ARBA00008644"/>
    </source>
</evidence>
<reference evidence="10" key="1">
    <citation type="journal article" date="2021" name="Open Biol.">
        <title>Shared evolutionary footprints suggest mitochondrial oxidative damage underlies multiple complex I losses in fungi.</title>
        <authorList>
            <person name="Schikora-Tamarit M.A."/>
            <person name="Marcet-Houben M."/>
            <person name="Nosek J."/>
            <person name="Gabaldon T."/>
        </authorList>
    </citation>
    <scope>NUCLEOTIDE SEQUENCE</scope>
    <source>
        <strain evidence="10">CBS6075</strain>
    </source>
</reference>
<dbReference type="SUPFAM" id="SSF48452">
    <property type="entry name" value="TPR-like"/>
    <property type="match status" value="3"/>
</dbReference>
<evidence type="ECO:0000256" key="8">
    <source>
        <dbReference type="ARBA" id="ARBA00039167"/>
    </source>
</evidence>
<name>A0A9P8PAK8_9ASCO</name>
<keyword evidence="7" id="KW-0539">Nucleus</keyword>
<evidence type="ECO:0000259" key="9">
    <source>
        <dbReference type="Pfam" id="PF23233"/>
    </source>
</evidence>
<dbReference type="GeneID" id="70234444"/>
<dbReference type="PANTHER" id="PTHR11246">
    <property type="entry name" value="PRE-MRNA SPLICING FACTOR"/>
    <property type="match status" value="1"/>
</dbReference>
<evidence type="ECO:0000256" key="3">
    <source>
        <dbReference type="ARBA" id="ARBA00022664"/>
    </source>
</evidence>
<keyword evidence="6" id="KW-0508">mRNA splicing</keyword>
<evidence type="ECO:0000313" key="11">
    <source>
        <dbReference type="Proteomes" id="UP000769157"/>
    </source>
</evidence>
<comment type="subcellular location">
    <subcellularLocation>
        <location evidence="1">Nucleus</location>
    </subcellularLocation>
</comment>
<gene>
    <name evidence="10" type="ORF">OGAPHI_002477</name>
</gene>
<reference evidence="10" key="2">
    <citation type="submission" date="2021-01" db="EMBL/GenBank/DDBJ databases">
        <authorList>
            <person name="Schikora-Tamarit M.A."/>
        </authorList>
    </citation>
    <scope>NUCLEOTIDE SEQUENCE</scope>
    <source>
        <strain evidence="10">CBS6075</strain>
    </source>
</reference>
<dbReference type="InterPro" id="IPR011990">
    <property type="entry name" value="TPR-like_helical_dom_sf"/>
</dbReference>
<dbReference type="InterPro" id="IPR003107">
    <property type="entry name" value="HAT"/>
</dbReference>
<dbReference type="GO" id="GO:0000974">
    <property type="term" value="C:Prp19 complex"/>
    <property type="evidence" value="ECO:0007669"/>
    <property type="project" value="TreeGrafter"/>
</dbReference>
<evidence type="ECO:0000256" key="5">
    <source>
        <dbReference type="ARBA" id="ARBA00022737"/>
    </source>
</evidence>
<evidence type="ECO:0000256" key="4">
    <source>
        <dbReference type="ARBA" id="ARBA00022728"/>
    </source>
</evidence>